<feature type="compositionally biased region" description="Basic and acidic residues" evidence="6">
    <location>
        <begin position="694"/>
        <end position="705"/>
    </location>
</feature>
<keyword evidence="5" id="KW-0175">Coiled coil</keyword>
<evidence type="ECO:0000313" key="9">
    <source>
        <dbReference type="Proteomes" id="UP001152888"/>
    </source>
</evidence>
<reference evidence="8" key="1">
    <citation type="submission" date="2022-03" db="EMBL/GenBank/DDBJ databases">
        <authorList>
            <person name="Sayadi A."/>
        </authorList>
    </citation>
    <scope>NUCLEOTIDE SEQUENCE</scope>
</reference>
<dbReference type="SUPFAM" id="SSF57716">
    <property type="entry name" value="Glucocorticoid receptor-like (DNA-binding domain)"/>
    <property type="match status" value="2"/>
</dbReference>
<dbReference type="SMART" id="SM00132">
    <property type="entry name" value="LIM"/>
    <property type="match status" value="1"/>
</dbReference>
<name>A0A9P0P3J4_ACAOB</name>
<gene>
    <name evidence="8" type="ORF">ACAOBT_LOCUS7329</name>
</gene>
<accession>A0A9P0P3J4</accession>
<evidence type="ECO:0000256" key="2">
    <source>
        <dbReference type="ARBA" id="ARBA00022833"/>
    </source>
</evidence>
<comment type="caution">
    <text evidence="8">The sequence shown here is derived from an EMBL/GenBank/DDBJ whole genome shotgun (WGS) entry which is preliminary data.</text>
</comment>
<feature type="region of interest" description="Disordered" evidence="6">
    <location>
        <begin position="1"/>
        <end position="46"/>
    </location>
</feature>
<feature type="compositionally biased region" description="Low complexity" evidence="6">
    <location>
        <begin position="760"/>
        <end position="776"/>
    </location>
</feature>
<dbReference type="OrthoDB" id="5911912at2759"/>
<keyword evidence="9" id="KW-1185">Reference proteome</keyword>
<sequence>MLKETENEPKTPTEAVSRNFYSSQSHAIGGRRTATPTSEDRSNSVASIRSDNVAASSVRSQQHVATSTIKSENLTTSFSNACETSSEQQADSNVTEEDTVTICTDCERVIVGVFVRIKDKNLHVECFKCSTCGTSLKNVGYYNINNKLYCDIHAKSAALRSNANPNLVPVTVPPGGKAPAHAISSALSSHSLPTPSALSPKLNNSFASPYQNQELNGNAEQALSPLPNPNSEANNNNLYSSAAPLPFSKYLNKTSNLSGPRPFSSVSAPLSPHNTLPRSTGPISPVAQVPPPSYNTPIHNTPSYSPVSSTERSAPSIIWPPPLEEPDIPTACPLFYPPPSKVENQILKKRYENYESESIISELDCLEVEKINAMAEFLNPSLDIIMERKSATEVVETLTETLETQKLVEKIVQSRPEYMPPTMELPKPPATKEGVKEQCCPLSLPDSICCRKKDSYDLKRPTHFSPNTVECELKSRLDNPVPQKWESPLTQAFRTMSPDRDTFAQIPSKHSFTPLASALTIAPSQPFTPSMTHDEPVPLPEETVPYFPPERPVIPAKEEEPQPSKEKEVVIECRPSCKREKSISKFVKALESAPDKPQPLGGVAVLPKLRTQQSEKQKPPAEKPVEKPPEKPKCSFKKKNDPMAKYFEDLPTPQEKLSLSAALTIASDRPYSPLIVESVGVELHQNIGLAAEGSQKEVKKEKQQIDRSLLTKPLKPHLPEAFKSNMKDPKPPGYYHPSALQAMIDEGEKQVGNGTSDHSGNPGNPENPSNVPNPGNQDNSVSVSYSRAEECRMEEHTEATDTSQTTKVERQMIQNPHFTEIITEEQRSLSPSMAPMFSGFTCSFQNKGEHSHFSVEVSTTPTMLTQVPSASSVIRTIESQPGYIETQTVTEERHEKQQSSKKLEEAKEEVKAEVIVKQAEEVILKKAEPPVKLHSRETVPAYQIHLQEEVEADLQFMEKIEKAEKRLEQRKQQEMSQRGTQQVIKKPVITVQPEDAPRHEHRSFKPVVEDKPPGQTFSPRPTSCSPSRVNKPAPILPYYQANLVPQHMPAASSNLLDPTSPAVSRSPSPCPGKSPAPGAGGRDASRSPSPFPGGGKAGSNIRPVSPAQGPPENPLKSKEPLPVPEDAKKYHARESLASFIPEYKSRRDVIESTQGMDFYRKPEESDYPPQMYTSTVQTQNFPVMQESFKHEQMTSEKQASTAQQQMYEKKMMDLQEAQRAQRYVAETSQGTVATSVDEQRKQAHMEEVRKSQSESVERTPDGAQIQRRRVVTEEFEHTQKETNIQIEKHVTRSGFQKVNVPDIEYPSSVGGMHYTDPHPMSGGRQQSQSTQSCSQKSCSGASASCQQGGTCQSFGGTYQGTCTPGSAYQGVCQTTGSAYQGSSIASQGACRFGSSQSHVAAQTTIQPTANIPVPEPSPEPALPSAIKKPSPPRSSFKPPKSAPGVVSSRADSGAGTGRQAGGVSVAPRRGRGVLNAAALAGARIPLCGSCNMQIRPPEISPLRSAVPRDPRNPEPGRTRRSGCTPPFSPPSTSTRTSLQSNQHHHPSPKYHVALPKHLPSTGLNRVQSQVRLFLLFVLKQQKSSFRRVLHLKRGC</sequence>
<feature type="region of interest" description="Disordered" evidence="6">
    <location>
        <begin position="692"/>
        <end position="808"/>
    </location>
</feature>
<evidence type="ECO:0000256" key="1">
    <source>
        <dbReference type="ARBA" id="ARBA00022723"/>
    </source>
</evidence>
<feature type="compositionally biased region" description="Basic and acidic residues" evidence="6">
    <location>
        <begin position="1"/>
        <end position="11"/>
    </location>
</feature>
<feature type="compositionally biased region" description="Low complexity" evidence="6">
    <location>
        <begin position="1422"/>
        <end position="1443"/>
    </location>
</feature>
<evidence type="ECO:0000256" key="6">
    <source>
        <dbReference type="SAM" id="MobiDB-lite"/>
    </source>
</evidence>
<protein>
    <recommendedName>
        <fullName evidence="7">LIM zinc-binding domain-containing protein</fullName>
    </recommendedName>
</protein>
<feature type="compositionally biased region" description="Polar residues" evidence="6">
    <location>
        <begin position="1051"/>
        <end position="1067"/>
    </location>
</feature>
<feature type="compositionally biased region" description="Polar residues" evidence="6">
    <location>
        <begin position="1226"/>
        <end position="1236"/>
    </location>
</feature>
<evidence type="ECO:0000256" key="3">
    <source>
        <dbReference type="ARBA" id="ARBA00023038"/>
    </source>
</evidence>
<feature type="compositionally biased region" description="Basic and acidic residues" evidence="6">
    <location>
        <begin position="717"/>
        <end position="730"/>
    </location>
</feature>
<keyword evidence="2 4" id="KW-0862">Zinc</keyword>
<feature type="region of interest" description="Disordered" evidence="6">
    <location>
        <begin position="1050"/>
        <end position="1129"/>
    </location>
</feature>
<proteinExistence type="predicted"/>
<feature type="region of interest" description="Disordered" evidence="6">
    <location>
        <begin position="1303"/>
        <end position="1333"/>
    </location>
</feature>
<evidence type="ECO:0000313" key="8">
    <source>
        <dbReference type="EMBL" id="CAH1967313.1"/>
    </source>
</evidence>
<feature type="region of interest" description="Disordered" evidence="6">
    <location>
        <begin position="1221"/>
        <end position="1264"/>
    </location>
</feature>
<feature type="compositionally biased region" description="Basic and acidic residues" evidence="6">
    <location>
        <begin position="1115"/>
        <end position="1129"/>
    </location>
</feature>
<dbReference type="Proteomes" id="UP001152888">
    <property type="component" value="Unassembled WGS sequence"/>
</dbReference>
<feature type="region of interest" description="Disordered" evidence="6">
    <location>
        <begin position="1406"/>
        <end position="1466"/>
    </location>
</feature>
<dbReference type="EMBL" id="CAKOFQ010006743">
    <property type="protein sequence ID" value="CAH1967313.1"/>
    <property type="molecule type" value="Genomic_DNA"/>
</dbReference>
<feature type="region of interest" description="Disordered" evidence="6">
    <location>
        <begin position="256"/>
        <end position="276"/>
    </location>
</feature>
<evidence type="ECO:0000256" key="4">
    <source>
        <dbReference type="PROSITE-ProRule" id="PRU00125"/>
    </source>
</evidence>
<keyword evidence="1 4" id="KW-0479">Metal-binding</keyword>
<evidence type="ECO:0000256" key="5">
    <source>
        <dbReference type="SAM" id="Coils"/>
    </source>
</evidence>
<feature type="compositionally biased region" description="Polar residues" evidence="6">
    <location>
        <begin position="1015"/>
        <end position="1028"/>
    </location>
</feature>
<dbReference type="Pfam" id="PF00412">
    <property type="entry name" value="LIM"/>
    <property type="match status" value="1"/>
</dbReference>
<keyword evidence="3 4" id="KW-0440">LIM domain</keyword>
<dbReference type="CDD" id="cd09360">
    <property type="entry name" value="LIM_ALP_like"/>
    <property type="match status" value="1"/>
</dbReference>
<dbReference type="FunFam" id="2.10.110.10:FF:000073">
    <property type="entry name" value="Uncharacterized protein, isoform Z"/>
    <property type="match status" value="1"/>
</dbReference>
<feature type="compositionally biased region" description="Basic and acidic residues" evidence="6">
    <location>
        <begin position="1506"/>
        <end position="1517"/>
    </location>
</feature>
<feature type="compositionally biased region" description="Basic and acidic residues" evidence="6">
    <location>
        <begin position="1237"/>
        <end position="1260"/>
    </location>
</feature>
<feature type="compositionally biased region" description="Basic and acidic residues" evidence="6">
    <location>
        <begin position="787"/>
        <end position="799"/>
    </location>
</feature>
<feature type="coiled-coil region" evidence="5">
    <location>
        <begin position="889"/>
        <end position="920"/>
    </location>
</feature>
<dbReference type="InterPro" id="IPR001781">
    <property type="entry name" value="Znf_LIM"/>
</dbReference>
<feature type="domain" description="LIM zinc-binding" evidence="7">
    <location>
        <begin position="101"/>
        <end position="160"/>
    </location>
</feature>
<evidence type="ECO:0000259" key="7">
    <source>
        <dbReference type="PROSITE" id="PS50023"/>
    </source>
</evidence>
<feature type="compositionally biased region" description="Polar residues" evidence="6">
    <location>
        <begin position="974"/>
        <end position="983"/>
    </location>
</feature>
<feature type="region of interest" description="Disordered" evidence="6">
    <location>
        <begin position="967"/>
        <end position="1029"/>
    </location>
</feature>
<feature type="compositionally biased region" description="Basic and acidic residues" evidence="6">
    <location>
        <begin position="613"/>
        <end position="639"/>
    </location>
</feature>
<dbReference type="Gene3D" id="2.10.110.10">
    <property type="entry name" value="Cysteine Rich Protein"/>
    <property type="match status" value="1"/>
</dbReference>
<feature type="compositionally biased region" description="Low complexity" evidence="6">
    <location>
        <begin position="1321"/>
        <end position="1333"/>
    </location>
</feature>
<feature type="region of interest" description="Disordered" evidence="6">
    <location>
        <begin position="610"/>
        <end position="639"/>
    </location>
</feature>
<dbReference type="GO" id="GO:0046872">
    <property type="term" value="F:metal ion binding"/>
    <property type="evidence" value="ECO:0007669"/>
    <property type="project" value="UniProtKB-KW"/>
</dbReference>
<organism evidence="8 9">
    <name type="scientific">Acanthoscelides obtectus</name>
    <name type="common">Bean weevil</name>
    <name type="synonym">Bruchus obtectus</name>
    <dbReference type="NCBI Taxonomy" id="200917"/>
    <lineage>
        <taxon>Eukaryota</taxon>
        <taxon>Metazoa</taxon>
        <taxon>Ecdysozoa</taxon>
        <taxon>Arthropoda</taxon>
        <taxon>Hexapoda</taxon>
        <taxon>Insecta</taxon>
        <taxon>Pterygota</taxon>
        <taxon>Neoptera</taxon>
        <taxon>Endopterygota</taxon>
        <taxon>Coleoptera</taxon>
        <taxon>Polyphaga</taxon>
        <taxon>Cucujiformia</taxon>
        <taxon>Chrysomeloidea</taxon>
        <taxon>Chrysomelidae</taxon>
        <taxon>Bruchinae</taxon>
        <taxon>Bruchini</taxon>
        <taxon>Acanthoscelides</taxon>
    </lineage>
</organism>
<dbReference type="PROSITE" id="PS50023">
    <property type="entry name" value="LIM_DOMAIN_2"/>
    <property type="match status" value="1"/>
</dbReference>
<feature type="region of interest" description="Disordered" evidence="6">
    <location>
        <begin position="1497"/>
        <end position="1556"/>
    </location>
</feature>